<dbReference type="RefSeq" id="WP_354658721.1">
    <property type="nucleotide sequence ID" value="NZ_JBEXAC010000001.1"/>
</dbReference>
<dbReference type="InterPro" id="IPR024278">
    <property type="entry name" value="DUF3823_N"/>
</dbReference>
<gene>
    <name evidence="4" type="ORF">ABR189_01775</name>
</gene>
<keyword evidence="5" id="KW-1185">Reference proteome</keyword>
<name>A0ABV2SZ66_9BACT</name>
<dbReference type="InterPro" id="IPR041186">
    <property type="entry name" value="DUF3823_C"/>
</dbReference>
<keyword evidence="1" id="KW-0732">Signal</keyword>
<feature type="domain" description="DUF3823" evidence="3">
    <location>
        <begin position="122"/>
        <end position="224"/>
    </location>
</feature>
<evidence type="ECO:0000313" key="5">
    <source>
        <dbReference type="Proteomes" id="UP001549749"/>
    </source>
</evidence>
<accession>A0ABV2SZ66</accession>
<evidence type="ECO:0000259" key="2">
    <source>
        <dbReference type="Pfam" id="PF12866"/>
    </source>
</evidence>
<evidence type="ECO:0000256" key="1">
    <source>
        <dbReference type="SAM" id="SignalP"/>
    </source>
</evidence>
<dbReference type="Pfam" id="PF12866">
    <property type="entry name" value="DUF3823"/>
    <property type="match status" value="1"/>
</dbReference>
<dbReference type="PROSITE" id="PS51257">
    <property type="entry name" value="PROKAR_LIPOPROTEIN"/>
    <property type="match status" value="1"/>
</dbReference>
<feature type="chain" id="PRO_5047065270" evidence="1">
    <location>
        <begin position="22"/>
        <end position="228"/>
    </location>
</feature>
<comment type="caution">
    <text evidence="4">The sequence shown here is derived from an EMBL/GenBank/DDBJ whole genome shotgun (WGS) entry which is preliminary data.</text>
</comment>
<reference evidence="4 5" key="1">
    <citation type="submission" date="2024-06" db="EMBL/GenBank/DDBJ databases">
        <title>Chitinophaga defluvii sp. nov., isolated from municipal sewage.</title>
        <authorList>
            <person name="Zhang L."/>
        </authorList>
    </citation>
    <scope>NUCLEOTIDE SEQUENCE [LARGE SCALE GENOMIC DNA]</scope>
    <source>
        <strain evidence="4 5">H8</strain>
    </source>
</reference>
<sequence>MKSYKLYIVTLSALLIISACKLDNYDAPSATLYGAFIDAERGGLVEQDIIRGTTIEYVEAGYAAKAKEYMVVKNDGTYRNTMLFPNHYEVTPVRGNFAAIAPQEINISGQTKLDFAVLPYIRVKDLDIRKEGTRIVATFKLQQTIGKPVSRVGIYAHPDMSVGASLHTALVEKNINAVADSNQVFTLELDIAATPSLTTGKPYFFRVGALIDVPEAKFNYAKAVRLTP</sequence>
<dbReference type="Proteomes" id="UP001549749">
    <property type="component" value="Unassembled WGS sequence"/>
</dbReference>
<evidence type="ECO:0000259" key="3">
    <source>
        <dbReference type="Pfam" id="PF18003"/>
    </source>
</evidence>
<dbReference type="Gene3D" id="2.60.40.1120">
    <property type="entry name" value="Carboxypeptidase-like, regulatory domain"/>
    <property type="match status" value="1"/>
</dbReference>
<dbReference type="EMBL" id="JBEXAC010000001">
    <property type="protein sequence ID" value="MET6996073.1"/>
    <property type="molecule type" value="Genomic_DNA"/>
</dbReference>
<evidence type="ECO:0000313" key="4">
    <source>
        <dbReference type="EMBL" id="MET6996073.1"/>
    </source>
</evidence>
<proteinExistence type="predicted"/>
<feature type="signal peptide" evidence="1">
    <location>
        <begin position="1"/>
        <end position="21"/>
    </location>
</feature>
<protein>
    <submittedName>
        <fullName evidence="4">DUF3823 domain-containing protein</fullName>
    </submittedName>
</protein>
<organism evidence="4 5">
    <name type="scientific">Chitinophaga defluvii</name>
    <dbReference type="NCBI Taxonomy" id="3163343"/>
    <lineage>
        <taxon>Bacteria</taxon>
        <taxon>Pseudomonadati</taxon>
        <taxon>Bacteroidota</taxon>
        <taxon>Chitinophagia</taxon>
        <taxon>Chitinophagales</taxon>
        <taxon>Chitinophagaceae</taxon>
        <taxon>Chitinophaga</taxon>
    </lineage>
</organism>
<dbReference type="Pfam" id="PF18003">
    <property type="entry name" value="DUF3823_C"/>
    <property type="match status" value="1"/>
</dbReference>
<dbReference type="Gene3D" id="2.60.40.2060">
    <property type="match status" value="1"/>
</dbReference>
<feature type="domain" description="DUF3823" evidence="2">
    <location>
        <begin position="31"/>
        <end position="117"/>
    </location>
</feature>